<dbReference type="InterPro" id="IPR038050">
    <property type="entry name" value="Neuro_actylchol_rec"/>
</dbReference>
<dbReference type="FunFam" id="2.70.170.10:FF:000017">
    <property type="entry name" value="5-hydroxytryptamine receptor 3A"/>
    <property type="match status" value="1"/>
</dbReference>
<comment type="catalytic activity">
    <reaction evidence="18">
        <text>Ca(2+)(in) = Ca(2+)(out)</text>
        <dbReference type="Rhea" id="RHEA:29671"/>
        <dbReference type="ChEBI" id="CHEBI:29108"/>
    </reaction>
</comment>
<dbReference type="InterPro" id="IPR036734">
    <property type="entry name" value="Neur_chan_lig-bd_sf"/>
</dbReference>
<evidence type="ECO:0000256" key="18">
    <source>
        <dbReference type="ARBA" id="ARBA00036634"/>
    </source>
</evidence>
<evidence type="ECO:0000256" key="8">
    <source>
        <dbReference type="ARBA" id="ARBA00023136"/>
    </source>
</evidence>
<keyword evidence="8 20" id="KW-0472">Membrane</keyword>
<comment type="catalytic activity">
    <reaction evidence="17">
        <text>Na(+)(in) = Na(+)(out)</text>
        <dbReference type="Rhea" id="RHEA:34963"/>
        <dbReference type="ChEBI" id="CHEBI:29101"/>
    </reaction>
</comment>
<dbReference type="OrthoDB" id="6097796at2759"/>
<evidence type="ECO:0000256" key="10">
    <source>
        <dbReference type="ARBA" id="ARBA00023170"/>
    </source>
</evidence>
<feature type="domain" description="Neurotransmitter-gated ion-channel transmembrane" evidence="22">
    <location>
        <begin position="278"/>
        <end position="487"/>
    </location>
</feature>
<keyword evidence="10" id="KW-0675">Receptor</keyword>
<evidence type="ECO:0000256" key="4">
    <source>
        <dbReference type="ARBA" id="ARBA00022729"/>
    </source>
</evidence>
<evidence type="ECO:0000256" key="6">
    <source>
        <dbReference type="ARBA" id="ARBA00023018"/>
    </source>
</evidence>
<proteinExistence type="inferred from homology"/>
<evidence type="ECO:0000256" key="20">
    <source>
        <dbReference type="RuleBase" id="RU000687"/>
    </source>
</evidence>
<feature type="domain" description="Neurotransmitter-gated ion-channel ligand-binding" evidence="21">
    <location>
        <begin position="77"/>
        <end position="270"/>
    </location>
</feature>
<keyword evidence="7 20" id="KW-0406">Ion transport</keyword>
<feature type="transmembrane region" description="Helical" evidence="20">
    <location>
        <begin position="307"/>
        <end position="324"/>
    </location>
</feature>
<dbReference type="GO" id="GO:0045211">
    <property type="term" value="C:postsynaptic membrane"/>
    <property type="evidence" value="ECO:0007669"/>
    <property type="project" value="UniProtKB-SubCell"/>
</dbReference>
<dbReference type="PANTHER" id="PTHR18945">
    <property type="entry name" value="NEUROTRANSMITTER GATED ION CHANNEL"/>
    <property type="match status" value="1"/>
</dbReference>
<comment type="function">
    <text evidence="19">Forms serotonin (5-hydroxytryptamine/5-HT3)-activated cation-selective channel complexes, which when activated cause fast, depolarizing responses in neurons.</text>
</comment>
<keyword evidence="11" id="KW-0325">Glycoprotein</keyword>
<comment type="catalytic activity">
    <reaction evidence="16">
        <text>K(+)(in) = K(+)(out)</text>
        <dbReference type="Rhea" id="RHEA:29463"/>
        <dbReference type="ChEBI" id="CHEBI:29103"/>
    </reaction>
</comment>
<keyword evidence="12" id="KW-0628">Postsynaptic cell membrane</keyword>
<evidence type="ECO:0000256" key="19">
    <source>
        <dbReference type="ARBA" id="ARBA00037540"/>
    </source>
</evidence>
<evidence type="ECO:0000259" key="22">
    <source>
        <dbReference type="Pfam" id="PF02932"/>
    </source>
</evidence>
<dbReference type="AlphaFoldDB" id="A0A9D3QH46"/>
<evidence type="ECO:0000256" key="7">
    <source>
        <dbReference type="ARBA" id="ARBA00023065"/>
    </source>
</evidence>
<dbReference type="InterPro" id="IPR018000">
    <property type="entry name" value="Neurotransmitter_ion_chnl_CS"/>
</dbReference>
<evidence type="ECO:0000256" key="17">
    <source>
        <dbReference type="ARBA" id="ARBA00036239"/>
    </source>
</evidence>
<evidence type="ECO:0000256" key="14">
    <source>
        <dbReference type="ARBA" id="ARBA00023303"/>
    </source>
</evidence>
<dbReference type="InterPro" id="IPR006202">
    <property type="entry name" value="Neur_chan_lig-bd"/>
</dbReference>
<evidence type="ECO:0000256" key="12">
    <source>
        <dbReference type="ARBA" id="ARBA00023257"/>
    </source>
</evidence>
<dbReference type="SUPFAM" id="SSF63712">
    <property type="entry name" value="Nicotinic receptor ligand binding domain-like"/>
    <property type="match status" value="1"/>
</dbReference>
<dbReference type="Gene3D" id="1.20.58.390">
    <property type="entry name" value="Neurotransmitter-gated ion-channel transmembrane domain"/>
    <property type="match status" value="1"/>
</dbReference>
<dbReference type="GO" id="GO:0005230">
    <property type="term" value="F:extracellular ligand-gated monoatomic ion channel activity"/>
    <property type="evidence" value="ECO:0007669"/>
    <property type="project" value="InterPro"/>
</dbReference>
<dbReference type="InterPro" id="IPR006029">
    <property type="entry name" value="Neurotrans-gated_channel_TM"/>
</dbReference>
<evidence type="ECO:0000256" key="16">
    <source>
        <dbReference type="ARBA" id="ARBA00034430"/>
    </source>
</evidence>
<reference evidence="23" key="1">
    <citation type="submission" date="2021-01" db="EMBL/GenBank/DDBJ databases">
        <authorList>
            <person name="Zahm M."/>
            <person name="Roques C."/>
            <person name="Cabau C."/>
            <person name="Klopp C."/>
            <person name="Donnadieu C."/>
            <person name="Jouanno E."/>
            <person name="Lampietro C."/>
            <person name="Louis A."/>
            <person name="Herpin A."/>
            <person name="Echchiki A."/>
            <person name="Berthelot C."/>
            <person name="Parey E."/>
            <person name="Roest-Crollius H."/>
            <person name="Braasch I."/>
            <person name="Postlethwait J."/>
            <person name="Bobe J."/>
            <person name="Montfort J."/>
            <person name="Bouchez O."/>
            <person name="Begum T."/>
            <person name="Mejri S."/>
            <person name="Adams A."/>
            <person name="Chen W.-J."/>
            <person name="Guiguen Y."/>
        </authorList>
    </citation>
    <scope>NUCLEOTIDE SEQUENCE</scope>
    <source>
        <strain evidence="23">YG-15Mar2019-1</strain>
        <tissue evidence="23">Brain</tissue>
    </source>
</reference>
<evidence type="ECO:0000259" key="21">
    <source>
        <dbReference type="Pfam" id="PF02931"/>
    </source>
</evidence>
<evidence type="ECO:0000256" key="5">
    <source>
        <dbReference type="ARBA" id="ARBA00022989"/>
    </source>
</evidence>
<dbReference type="CDD" id="cd19063">
    <property type="entry name" value="LGIC_TM_5-HT3"/>
    <property type="match status" value="1"/>
</dbReference>
<evidence type="ECO:0000256" key="15">
    <source>
        <dbReference type="ARBA" id="ARBA00034104"/>
    </source>
</evidence>
<evidence type="ECO:0008006" key="25">
    <source>
        <dbReference type="Google" id="ProtNLM"/>
    </source>
</evidence>
<keyword evidence="24" id="KW-1185">Reference proteome</keyword>
<keyword evidence="4" id="KW-0732">Signal</keyword>
<comment type="similarity">
    <text evidence="20">Belongs to the ligand-gated ion channel (TC 1.A.9) family.</text>
</comment>
<dbReference type="GO" id="GO:0004888">
    <property type="term" value="F:transmembrane signaling receptor activity"/>
    <property type="evidence" value="ECO:0007669"/>
    <property type="project" value="InterPro"/>
</dbReference>
<keyword evidence="13" id="KW-1071">Ligand-gated ion channel</keyword>
<dbReference type="PRINTS" id="PR00252">
    <property type="entry name" value="NRIONCHANNEL"/>
</dbReference>
<dbReference type="PRINTS" id="PR01708">
    <property type="entry name" value="5HT3RECEPTOR"/>
</dbReference>
<feature type="transmembrane region" description="Helical" evidence="20">
    <location>
        <begin position="273"/>
        <end position="295"/>
    </location>
</feature>
<dbReference type="InterPro" id="IPR036719">
    <property type="entry name" value="Neuro-gated_channel_TM_sf"/>
</dbReference>
<comment type="subcellular location">
    <subcellularLocation>
        <location evidence="15">Postsynaptic cell membrane</location>
        <topology evidence="15">Multi-pass membrane protein</topology>
    </subcellularLocation>
</comment>
<keyword evidence="14 20" id="KW-0407">Ion channel</keyword>
<evidence type="ECO:0000256" key="11">
    <source>
        <dbReference type="ARBA" id="ARBA00023180"/>
    </source>
</evidence>
<dbReference type="InterPro" id="IPR049944">
    <property type="entry name" value="LGIC_TM_5-HT3"/>
</dbReference>
<gene>
    <name evidence="23" type="ORF">MATL_G00031130</name>
</gene>
<name>A0A9D3QH46_MEGAT</name>
<evidence type="ECO:0000256" key="2">
    <source>
        <dbReference type="ARBA" id="ARBA00022475"/>
    </source>
</evidence>
<dbReference type="Pfam" id="PF02932">
    <property type="entry name" value="Neur_chan_memb"/>
    <property type="match status" value="1"/>
</dbReference>
<dbReference type="InterPro" id="IPR008132">
    <property type="entry name" value="5HT3_rcpt"/>
</dbReference>
<dbReference type="Pfam" id="PF02931">
    <property type="entry name" value="Neur_chan_LBD"/>
    <property type="match status" value="1"/>
</dbReference>
<feature type="transmembrane region" description="Helical" evidence="20">
    <location>
        <begin position="477"/>
        <end position="500"/>
    </location>
</feature>
<keyword evidence="6" id="KW-0770">Synapse</keyword>
<evidence type="ECO:0000256" key="9">
    <source>
        <dbReference type="ARBA" id="ARBA00023157"/>
    </source>
</evidence>
<dbReference type="FunFam" id="1.20.58.390:FF:000080">
    <property type="entry name" value="5-hydroxytryptamine (serotonin) receptor 3C, ionotropic"/>
    <property type="match status" value="1"/>
</dbReference>
<dbReference type="InterPro" id="IPR006201">
    <property type="entry name" value="Neur_channel"/>
</dbReference>
<evidence type="ECO:0000313" key="24">
    <source>
        <dbReference type="Proteomes" id="UP001046870"/>
    </source>
</evidence>
<keyword evidence="2" id="KW-1003">Cell membrane</keyword>
<protein>
    <recommendedName>
        <fullName evidence="25">5-hydroxytryptamine receptor 3A</fullName>
    </recommendedName>
</protein>
<keyword evidence="3 20" id="KW-0812">Transmembrane</keyword>
<dbReference type="PROSITE" id="PS00236">
    <property type="entry name" value="NEUROTR_ION_CHANNEL"/>
    <property type="match status" value="1"/>
</dbReference>
<dbReference type="Proteomes" id="UP001046870">
    <property type="component" value="Chromosome 2"/>
</dbReference>
<evidence type="ECO:0000256" key="3">
    <source>
        <dbReference type="ARBA" id="ARBA00022692"/>
    </source>
</evidence>
<dbReference type="Gene3D" id="2.70.170.10">
    <property type="entry name" value="Neurotransmitter-gated ion-channel ligand-binding domain"/>
    <property type="match status" value="1"/>
</dbReference>
<evidence type="ECO:0000256" key="13">
    <source>
        <dbReference type="ARBA" id="ARBA00023286"/>
    </source>
</evidence>
<dbReference type="SUPFAM" id="SSF90112">
    <property type="entry name" value="Neurotransmitter-gated ion-channel transmembrane pore"/>
    <property type="match status" value="1"/>
</dbReference>
<accession>A0A9D3QH46</accession>
<organism evidence="23 24">
    <name type="scientific">Megalops atlanticus</name>
    <name type="common">Tarpon</name>
    <name type="synonym">Clupea gigantea</name>
    <dbReference type="NCBI Taxonomy" id="7932"/>
    <lineage>
        <taxon>Eukaryota</taxon>
        <taxon>Metazoa</taxon>
        <taxon>Chordata</taxon>
        <taxon>Craniata</taxon>
        <taxon>Vertebrata</taxon>
        <taxon>Euteleostomi</taxon>
        <taxon>Actinopterygii</taxon>
        <taxon>Neopterygii</taxon>
        <taxon>Teleostei</taxon>
        <taxon>Elopiformes</taxon>
        <taxon>Megalopidae</taxon>
        <taxon>Megalops</taxon>
    </lineage>
</organism>
<keyword evidence="5 20" id="KW-1133">Transmembrane helix</keyword>
<evidence type="ECO:0000256" key="1">
    <source>
        <dbReference type="ARBA" id="ARBA00022448"/>
    </source>
</evidence>
<evidence type="ECO:0000313" key="23">
    <source>
        <dbReference type="EMBL" id="KAG7488131.1"/>
    </source>
</evidence>
<feature type="transmembrane region" description="Helical" evidence="20">
    <location>
        <begin position="336"/>
        <end position="360"/>
    </location>
</feature>
<comment type="caution">
    <text evidence="23">The sequence shown here is derived from an EMBL/GenBank/DDBJ whole genome shotgun (WGS) entry which is preliminary data.</text>
</comment>
<dbReference type="EMBL" id="JAFDVH010000002">
    <property type="protein sequence ID" value="KAG7488131.1"/>
    <property type="molecule type" value="Genomic_DNA"/>
</dbReference>
<sequence>MATEDLQRLQTPAPESRDFNIHCLTSQRWPAIRQGVVLFICCLLIQVQCLESAATVNCSRPDTESLLVALDTVLNRSAVRPVLNLSTPTNISIEVTIVGILGVDEKQQLLTTFIWQVLEWDMEFVSWDPIQCGASRISLPRTKLWTPDILISEFMDDNRSPNTPYVYLFHNGHVFDDRPVRVVSSCNLDIYTFPFDVQNCTLTFGSYLHFSSDIHMFPAENIQHALNESKSVLQTMGEWELINIRATHSTLQTVNLTYSEVIFYVVLKRRATLYVVNLLVPSCFLITVDLFSFLLPPQNVDRSAFKMTLILGYTVFLLIMNDLLPVTGNRTPLINVFFSICLALMVASLLETVLITNILYSSSHYPVVPHWIRVIVLHYLARLVCLSQEPSNRVTVTLNPAFQEKKLEVPAGPPVPTAGQSNIPPCRTEPWPEQQVLEELKKIREDLLAIRFQVDKRLKGNHSAEEWIQIGNVIDRLLFGLYLLFISASFISIIIIWAQWHSQ</sequence>
<keyword evidence="9" id="KW-1015">Disulfide bond</keyword>
<keyword evidence="1 20" id="KW-0813">Transport</keyword>